<dbReference type="InterPro" id="IPR050736">
    <property type="entry name" value="Sensor_HK_Regulatory"/>
</dbReference>
<dbReference type="InterPro" id="IPR005467">
    <property type="entry name" value="His_kinase_dom"/>
</dbReference>
<evidence type="ECO:0000313" key="10">
    <source>
        <dbReference type="Proteomes" id="UP001144612"/>
    </source>
</evidence>
<dbReference type="InterPro" id="IPR036097">
    <property type="entry name" value="HisK_dim/P_sf"/>
</dbReference>
<keyword evidence="3" id="KW-0597">Phosphoprotein</keyword>
<dbReference type="CDD" id="cd00075">
    <property type="entry name" value="HATPase"/>
    <property type="match status" value="1"/>
</dbReference>
<dbReference type="Gene3D" id="3.30.565.10">
    <property type="entry name" value="Histidine kinase-like ATPase, C-terminal domain"/>
    <property type="match status" value="1"/>
</dbReference>
<keyword evidence="10" id="KW-1185">Reference proteome</keyword>
<feature type="transmembrane region" description="Helical" evidence="7">
    <location>
        <begin position="112"/>
        <end position="133"/>
    </location>
</feature>
<keyword evidence="5 9" id="KW-0418">Kinase</keyword>
<dbReference type="EC" id="2.7.13.3" evidence="2"/>
<feature type="transmembrane region" description="Helical" evidence="7">
    <location>
        <begin position="15"/>
        <end position="36"/>
    </location>
</feature>
<evidence type="ECO:0000256" key="3">
    <source>
        <dbReference type="ARBA" id="ARBA00022553"/>
    </source>
</evidence>
<dbReference type="PANTHER" id="PTHR43711:SF26">
    <property type="entry name" value="SENSOR HISTIDINE KINASE RCSC"/>
    <property type="match status" value="1"/>
</dbReference>
<dbReference type="InterPro" id="IPR004358">
    <property type="entry name" value="Sig_transdc_His_kin-like_C"/>
</dbReference>
<evidence type="ECO:0000256" key="1">
    <source>
        <dbReference type="ARBA" id="ARBA00000085"/>
    </source>
</evidence>
<name>A0ABT4D7Q8_9CLOT</name>
<protein>
    <recommendedName>
        <fullName evidence="2">histidine kinase</fullName>
        <ecNumber evidence="2">2.7.13.3</ecNumber>
    </recommendedName>
</protein>
<dbReference type="GO" id="GO:0016301">
    <property type="term" value="F:kinase activity"/>
    <property type="evidence" value="ECO:0007669"/>
    <property type="project" value="UniProtKB-KW"/>
</dbReference>
<evidence type="ECO:0000259" key="8">
    <source>
        <dbReference type="PROSITE" id="PS50109"/>
    </source>
</evidence>
<dbReference type="PANTHER" id="PTHR43711">
    <property type="entry name" value="TWO-COMPONENT HISTIDINE KINASE"/>
    <property type="match status" value="1"/>
</dbReference>
<dbReference type="SUPFAM" id="SSF55874">
    <property type="entry name" value="ATPase domain of HSP90 chaperone/DNA topoisomerase II/histidine kinase"/>
    <property type="match status" value="1"/>
</dbReference>
<keyword evidence="4" id="KW-0808">Transferase</keyword>
<dbReference type="InterPro" id="IPR003661">
    <property type="entry name" value="HisK_dim/P_dom"/>
</dbReference>
<evidence type="ECO:0000256" key="5">
    <source>
        <dbReference type="ARBA" id="ARBA00022777"/>
    </source>
</evidence>
<sequence>MNNYFTNPELKRSSFSILSVAFITLIMVFFIMNTSYDKIKINYAKSNMAILGEISKKHPELTEEIIPIITKGANQENIQEGKNLLKEYGFSENIKIDFIPQVDNSYKMALKYILILFALFFSVVLIITSVEYVNIYKKVESLILAAQNIIDCKFDVGIYENAEGLFAKLGHSFNSMRSIMKNNFLEVQNEKEFLTDILSDISHQLKTPISSLIIYNDILLNRKINEDKRKEFLENSRKQLNRIQWLIKSLLQLAKLDAGVIKFEKVNCDINNTVEEAVMALMAKAESEKINLIFCPKENQIMMKHDANWLSEGIINLIKNALEHTKEGGNVEVSIERTPVCIRIIVKDNGEGINKNEIPHIFKRFYKGKTRKKTESVGIGLSLSKSIVEGHEGMIEVKSKLDEGTSFTIIFLATS</sequence>
<dbReference type="SMART" id="SM00388">
    <property type="entry name" value="HisKA"/>
    <property type="match status" value="1"/>
</dbReference>
<dbReference type="Proteomes" id="UP001144612">
    <property type="component" value="Unassembled WGS sequence"/>
</dbReference>
<gene>
    <name evidence="9" type="ORF">OW729_06850</name>
</gene>
<dbReference type="EMBL" id="JAPQFJ010000005">
    <property type="protein sequence ID" value="MCY6958318.1"/>
    <property type="molecule type" value="Genomic_DNA"/>
</dbReference>
<dbReference type="InterPro" id="IPR003594">
    <property type="entry name" value="HATPase_dom"/>
</dbReference>
<dbReference type="CDD" id="cd00082">
    <property type="entry name" value="HisKA"/>
    <property type="match status" value="1"/>
</dbReference>
<dbReference type="PRINTS" id="PR00344">
    <property type="entry name" value="BCTRLSENSOR"/>
</dbReference>
<evidence type="ECO:0000256" key="2">
    <source>
        <dbReference type="ARBA" id="ARBA00012438"/>
    </source>
</evidence>
<organism evidence="9 10">
    <name type="scientific">Clostridium brassicae</name>
    <dbReference type="NCBI Taxonomy" id="2999072"/>
    <lineage>
        <taxon>Bacteria</taxon>
        <taxon>Bacillati</taxon>
        <taxon>Bacillota</taxon>
        <taxon>Clostridia</taxon>
        <taxon>Eubacteriales</taxon>
        <taxon>Clostridiaceae</taxon>
        <taxon>Clostridium</taxon>
    </lineage>
</organism>
<evidence type="ECO:0000256" key="4">
    <source>
        <dbReference type="ARBA" id="ARBA00022679"/>
    </source>
</evidence>
<evidence type="ECO:0000256" key="7">
    <source>
        <dbReference type="SAM" id="Phobius"/>
    </source>
</evidence>
<reference evidence="9" key="1">
    <citation type="submission" date="2022-12" db="EMBL/GenBank/DDBJ databases">
        <title>Clostridium sp. nov., isolated from industrial wastewater.</title>
        <authorList>
            <person name="Jiayan W."/>
        </authorList>
    </citation>
    <scope>NUCLEOTIDE SEQUENCE</scope>
    <source>
        <strain evidence="9">ZC22-4</strain>
    </source>
</reference>
<keyword evidence="6" id="KW-0902">Two-component regulatory system</keyword>
<dbReference type="SMART" id="SM00387">
    <property type="entry name" value="HATPase_c"/>
    <property type="match status" value="1"/>
</dbReference>
<keyword evidence="7" id="KW-0472">Membrane</keyword>
<dbReference type="PROSITE" id="PS50109">
    <property type="entry name" value="HIS_KIN"/>
    <property type="match status" value="1"/>
</dbReference>
<feature type="domain" description="Histidine kinase" evidence="8">
    <location>
        <begin position="200"/>
        <end position="415"/>
    </location>
</feature>
<keyword evidence="7" id="KW-1133">Transmembrane helix</keyword>
<keyword evidence="7" id="KW-0812">Transmembrane</keyword>
<dbReference type="Gene3D" id="1.10.287.130">
    <property type="match status" value="1"/>
</dbReference>
<comment type="catalytic activity">
    <reaction evidence="1">
        <text>ATP + protein L-histidine = ADP + protein N-phospho-L-histidine.</text>
        <dbReference type="EC" id="2.7.13.3"/>
    </reaction>
</comment>
<evidence type="ECO:0000313" key="9">
    <source>
        <dbReference type="EMBL" id="MCY6958318.1"/>
    </source>
</evidence>
<comment type="caution">
    <text evidence="9">The sequence shown here is derived from an EMBL/GenBank/DDBJ whole genome shotgun (WGS) entry which is preliminary data.</text>
</comment>
<proteinExistence type="predicted"/>
<accession>A0ABT4D7Q8</accession>
<dbReference type="Pfam" id="PF00512">
    <property type="entry name" value="HisKA"/>
    <property type="match status" value="1"/>
</dbReference>
<dbReference type="Pfam" id="PF02518">
    <property type="entry name" value="HATPase_c"/>
    <property type="match status" value="1"/>
</dbReference>
<dbReference type="SUPFAM" id="SSF47384">
    <property type="entry name" value="Homodimeric domain of signal transducing histidine kinase"/>
    <property type="match status" value="1"/>
</dbReference>
<dbReference type="RefSeq" id="WP_268060732.1">
    <property type="nucleotide sequence ID" value="NZ_JAPQFJ010000005.1"/>
</dbReference>
<evidence type="ECO:0000256" key="6">
    <source>
        <dbReference type="ARBA" id="ARBA00023012"/>
    </source>
</evidence>
<dbReference type="InterPro" id="IPR036890">
    <property type="entry name" value="HATPase_C_sf"/>
</dbReference>